<dbReference type="EnsemblMetazoa" id="GBRI023368-RA">
    <property type="protein sequence ID" value="GBRI023368-PA"/>
    <property type="gene ID" value="GBRI023368"/>
</dbReference>
<keyword evidence="3" id="KW-1185">Reference proteome</keyword>
<organism evidence="2 3">
    <name type="scientific">Glossina brevipalpis</name>
    <dbReference type="NCBI Taxonomy" id="37001"/>
    <lineage>
        <taxon>Eukaryota</taxon>
        <taxon>Metazoa</taxon>
        <taxon>Ecdysozoa</taxon>
        <taxon>Arthropoda</taxon>
        <taxon>Hexapoda</taxon>
        <taxon>Insecta</taxon>
        <taxon>Pterygota</taxon>
        <taxon>Neoptera</taxon>
        <taxon>Endopterygota</taxon>
        <taxon>Diptera</taxon>
        <taxon>Brachycera</taxon>
        <taxon>Muscomorpha</taxon>
        <taxon>Hippoboscoidea</taxon>
        <taxon>Glossinidae</taxon>
        <taxon>Glossina</taxon>
    </lineage>
</organism>
<feature type="transmembrane region" description="Helical" evidence="1">
    <location>
        <begin position="112"/>
        <end position="134"/>
    </location>
</feature>
<name>A0A1A9WKW9_9MUSC</name>
<evidence type="ECO:0000313" key="2">
    <source>
        <dbReference type="EnsemblMetazoa" id="GBRI023368-PA"/>
    </source>
</evidence>
<evidence type="ECO:0000256" key="1">
    <source>
        <dbReference type="SAM" id="Phobius"/>
    </source>
</evidence>
<dbReference type="AlphaFoldDB" id="A0A1A9WKW9"/>
<keyword evidence="1" id="KW-0472">Membrane</keyword>
<feature type="transmembrane region" description="Helical" evidence="1">
    <location>
        <begin position="140"/>
        <end position="160"/>
    </location>
</feature>
<protein>
    <submittedName>
        <fullName evidence="2">Uncharacterized protein</fullName>
    </submittedName>
</protein>
<dbReference type="Proteomes" id="UP000091820">
    <property type="component" value="Unassembled WGS sequence"/>
</dbReference>
<keyword evidence="1" id="KW-0812">Transmembrane</keyword>
<reference evidence="3" key="1">
    <citation type="submission" date="2014-03" db="EMBL/GenBank/DDBJ databases">
        <authorList>
            <person name="Aksoy S."/>
            <person name="Warren W."/>
            <person name="Wilson R.K."/>
        </authorList>
    </citation>
    <scope>NUCLEOTIDE SEQUENCE [LARGE SCALE GENOMIC DNA]</scope>
    <source>
        <strain evidence="3">IAEA</strain>
    </source>
</reference>
<reference evidence="2" key="2">
    <citation type="submission" date="2020-05" db="UniProtKB">
        <authorList>
            <consortium name="EnsemblMetazoa"/>
        </authorList>
    </citation>
    <scope>IDENTIFICATION</scope>
    <source>
        <strain evidence="2">IAEA</strain>
    </source>
</reference>
<proteinExistence type="predicted"/>
<accession>A0A1A9WKW9</accession>
<evidence type="ECO:0000313" key="3">
    <source>
        <dbReference type="Proteomes" id="UP000091820"/>
    </source>
</evidence>
<sequence length="161" mass="18182">MCIIHPVTYFGSSLRTYCCYPLTERERLKTDDHTVCASLRLTPNPLVNVSGGFVHFTKYVLYTIAWIAEDFFGFLYLPWKGPILEGEVQAITRDADFSCFSVTIIGVLFPRFITSIIVVIVIITGCSCLTHYWWSVLKSIIADISSTACAYVLVFANIIYI</sequence>
<dbReference type="VEuPathDB" id="VectorBase:GBRI023368"/>
<keyword evidence="1" id="KW-1133">Transmembrane helix</keyword>